<evidence type="ECO:0000256" key="6">
    <source>
        <dbReference type="ARBA" id="ARBA00022989"/>
    </source>
</evidence>
<gene>
    <name evidence="9" type="primary">murJ</name>
    <name evidence="9" type="ORF">FC770_02790</name>
</gene>
<feature type="transmembrane region" description="Helical" evidence="8">
    <location>
        <begin position="77"/>
        <end position="103"/>
    </location>
</feature>
<dbReference type="AlphaFoldDB" id="A0A4U2YTX8"/>
<dbReference type="PANTHER" id="PTHR47019">
    <property type="entry name" value="LIPID II FLIPPASE MURJ"/>
    <property type="match status" value="1"/>
</dbReference>
<feature type="transmembrane region" description="Helical" evidence="8">
    <location>
        <begin position="389"/>
        <end position="411"/>
    </location>
</feature>
<proteinExistence type="predicted"/>
<feature type="transmembrane region" description="Helical" evidence="8">
    <location>
        <begin position="459"/>
        <end position="476"/>
    </location>
</feature>
<dbReference type="GO" id="GO:0008360">
    <property type="term" value="P:regulation of cell shape"/>
    <property type="evidence" value="ECO:0007669"/>
    <property type="project" value="UniProtKB-KW"/>
</dbReference>
<dbReference type="GO" id="GO:0034204">
    <property type="term" value="P:lipid translocation"/>
    <property type="evidence" value="ECO:0007669"/>
    <property type="project" value="TreeGrafter"/>
</dbReference>
<feature type="transmembrane region" description="Helical" evidence="8">
    <location>
        <begin position="233"/>
        <end position="254"/>
    </location>
</feature>
<keyword evidence="7 8" id="KW-0472">Membrane</keyword>
<keyword evidence="5" id="KW-0573">Peptidoglycan synthesis</keyword>
<evidence type="ECO:0000256" key="2">
    <source>
        <dbReference type="ARBA" id="ARBA00022475"/>
    </source>
</evidence>
<keyword evidence="2" id="KW-1003">Cell membrane</keyword>
<dbReference type="GO" id="GO:0015648">
    <property type="term" value="F:lipid-linked peptidoglycan transporter activity"/>
    <property type="evidence" value="ECO:0007669"/>
    <property type="project" value="TreeGrafter"/>
</dbReference>
<dbReference type="InterPro" id="IPR004268">
    <property type="entry name" value="MurJ"/>
</dbReference>
<feature type="transmembrane region" description="Helical" evidence="8">
    <location>
        <begin position="417"/>
        <end position="439"/>
    </location>
</feature>
<dbReference type="NCBIfam" id="TIGR01695">
    <property type="entry name" value="murJ_mviN"/>
    <property type="match status" value="1"/>
</dbReference>
<dbReference type="Proteomes" id="UP000307808">
    <property type="component" value="Unassembled WGS sequence"/>
</dbReference>
<feature type="transmembrane region" description="Helical" evidence="8">
    <location>
        <begin position="488"/>
        <end position="506"/>
    </location>
</feature>
<dbReference type="OrthoDB" id="9786339at2"/>
<evidence type="ECO:0000256" key="7">
    <source>
        <dbReference type="ARBA" id="ARBA00023136"/>
    </source>
</evidence>
<evidence type="ECO:0000256" key="8">
    <source>
        <dbReference type="SAM" id="Phobius"/>
    </source>
</evidence>
<comment type="caution">
    <text evidence="9">The sequence shown here is derived from an EMBL/GenBank/DDBJ whole genome shotgun (WGS) entry which is preliminary data.</text>
</comment>
<organism evidence="9 10">
    <name type="scientific">Nocardioides jishulii</name>
    <dbReference type="NCBI Taxonomy" id="2575440"/>
    <lineage>
        <taxon>Bacteria</taxon>
        <taxon>Bacillati</taxon>
        <taxon>Actinomycetota</taxon>
        <taxon>Actinomycetes</taxon>
        <taxon>Propionibacteriales</taxon>
        <taxon>Nocardioidaceae</taxon>
        <taxon>Nocardioides</taxon>
    </lineage>
</organism>
<dbReference type="Pfam" id="PF03023">
    <property type="entry name" value="MurJ"/>
    <property type="match status" value="1"/>
</dbReference>
<evidence type="ECO:0000256" key="1">
    <source>
        <dbReference type="ARBA" id="ARBA00004651"/>
    </source>
</evidence>
<keyword evidence="3 8" id="KW-0812">Transmembrane</keyword>
<accession>A0A4U2YTX8</accession>
<dbReference type="PANTHER" id="PTHR47019:SF1">
    <property type="entry name" value="LIPID II FLIPPASE MURJ"/>
    <property type="match status" value="1"/>
</dbReference>
<dbReference type="InterPro" id="IPR051050">
    <property type="entry name" value="Lipid_II_flippase_MurJ/MviN"/>
</dbReference>
<keyword evidence="4" id="KW-0133">Cell shape</keyword>
<feature type="transmembrane region" description="Helical" evidence="8">
    <location>
        <begin position="39"/>
        <end position="56"/>
    </location>
</feature>
<evidence type="ECO:0000313" key="9">
    <source>
        <dbReference type="EMBL" id="TKI64879.1"/>
    </source>
</evidence>
<evidence type="ECO:0000313" key="10">
    <source>
        <dbReference type="Proteomes" id="UP000307808"/>
    </source>
</evidence>
<protein>
    <submittedName>
        <fullName evidence="9">Murein biosynthesis integral membrane protein MurJ</fullName>
    </submittedName>
</protein>
<sequence>MAAGTTFSRFSGFIRSALLVAALGNGIQADTFQVANTVPNMLYILLAGGVFNAVLVPQLVRALKNDADGGEAYTNRIITLAALFLGAVSVLLVALAPAVMALMLDNQYDSAALAAQRESAIVLARYCLPQVFFYGMFVLVGQVLNARGSFGPMMWAPIANNVIAVAVLGTYLVVFGPAADPSSALTAERELLLGVGSTVGIAVQFLILVPVLRRVGFRYRPRFDFRHTGLGHTFRLAVWTVLFVVVNQAAYVVVTRLATRGSADGGTGATVYGNTYLLTMLPHGIVTVSLVTALLPRLSAYAADGSLGRVGTTLASTLRTAMLVVLPYAALLAVIGGDMANVIFGFGAGQGAFASYRPGLAVFAVALVFFTVHFFMLRGFYALEQTRTVFLVQCVVGTVNVGAAIALVAVAPPRMTVAALAAAYALAYLAGSIVSWWVLRRQVGGLDERRTARFAVRMLAVVAISTAISYAVWWLLGGNDPDPTSLGSFLRGAVVGLCQLITYLVLTKVFRIREMAEIIEPVRNAVLRRLGRV</sequence>
<feature type="transmembrane region" description="Helical" evidence="8">
    <location>
        <begin position="356"/>
        <end position="377"/>
    </location>
</feature>
<dbReference type="PRINTS" id="PR01806">
    <property type="entry name" value="VIRFACTRMVIN"/>
</dbReference>
<feature type="transmembrane region" description="Helical" evidence="8">
    <location>
        <begin position="191"/>
        <end position="212"/>
    </location>
</feature>
<dbReference type="CDD" id="cd13123">
    <property type="entry name" value="MATE_MurJ_like"/>
    <property type="match status" value="1"/>
</dbReference>
<dbReference type="GO" id="GO:0009252">
    <property type="term" value="P:peptidoglycan biosynthetic process"/>
    <property type="evidence" value="ECO:0007669"/>
    <property type="project" value="UniProtKB-KW"/>
</dbReference>
<keyword evidence="10" id="KW-1185">Reference proteome</keyword>
<keyword evidence="6 8" id="KW-1133">Transmembrane helix</keyword>
<comment type="subcellular location">
    <subcellularLocation>
        <location evidence="1">Cell membrane</location>
        <topology evidence="1">Multi-pass membrane protein</topology>
    </subcellularLocation>
</comment>
<feature type="transmembrane region" description="Helical" evidence="8">
    <location>
        <begin position="274"/>
        <end position="295"/>
    </location>
</feature>
<evidence type="ECO:0000256" key="5">
    <source>
        <dbReference type="ARBA" id="ARBA00022984"/>
    </source>
</evidence>
<dbReference type="GO" id="GO:0005886">
    <property type="term" value="C:plasma membrane"/>
    <property type="evidence" value="ECO:0007669"/>
    <property type="project" value="UniProtKB-SubCell"/>
</dbReference>
<reference evidence="9 10" key="1">
    <citation type="submission" date="2019-04" db="EMBL/GenBank/DDBJ databases">
        <authorList>
            <person name="Dong K."/>
        </authorList>
    </citation>
    <scope>NUCLEOTIDE SEQUENCE [LARGE SCALE GENOMIC DNA]</scope>
    <source>
        <strain evidence="10">dk3543</strain>
    </source>
</reference>
<feature type="transmembrane region" description="Helical" evidence="8">
    <location>
        <begin position="158"/>
        <end position="179"/>
    </location>
</feature>
<feature type="transmembrane region" description="Helical" evidence="8">
    <location>
        <begin position="123"/>
        <end position="146"/>
    </location>
</feature>
<evidence type="ECO:0000256" key="3">
    <source>
        <dbReference type="ARBA" id="ARBA00022692"/>
    </source>
</evidence>
<feature type="transmembrane region" description="Helical" evidence="8">
    <location>
        <begin position="316"/>
        <end position="336"/>
    </location>
</feature>
<name>A0A4U2YTX8_9ACTN</name>
<evidence type="ECO:0000256" key="4">
    <source>
        <dbReference type="ARBA" id="ARBA00022960"/>
    </source>
</evidence>
<dbReference type="EMBL" id="SZPY01000001">
    <property type="protein sequence ID" value="TKI64879.1"/>
    <property type="molecule type" value="Genomic_DNA"/>
</dbReference>